<comment type="caution">
    <text evidence="1">The sequence shown here is derived from an EMBL/GenBank/DDBJ whole genome shotgun (WGS) entry which is preliminary data.</text>
</comment>
<dbReference type="SUPFAM" id="SSF53474">
    <property type="entry name" value="alpha/beta-Hydrolases"/>
    <property type="match status" value="1"/>
</dbReference>
<protein>
    <recommendedName>
        <fullName evidence="3">Esterase</fullName>
    </recommendedName>
</protein>
<evidence type="ECO:0000313" key="1">
    <source>
        <dbReference type="EMBL" id="RDC63376.1"/>
    </source>
</evidence>
<accession>A0A369QJH6</accession>
<dbReference type="InterPro" id="IPR050583">
    <property type="entry name" value="Mycobacterial_A85_antigen"/>
</dbReference>
<dbReference type="PANTHER" id="PTHR48098">
    <property type="entry name" value="ENTEROCHELIN ESTERASE-RELATED"/>
    <property type="match status" value="1"/>
</dbReference>
<dbReference type="PANTHER" id="PTHR48098:SF6">
    <property type="entry name" value="FERRI-BACILLIBACTIN ESTERASE BESA"/>
    <property type="match status" value="1"/>
</dbReference>
<reference evidence="1 2" key="1">
    <citation type="submission" date="2018-04" db="EMBL/GenBank/DDBJ databases">
        <title>Adhaeribacter sp. HMF7616 genome sequencing and assembly.</title>
        <authorList>
            <person name="Kang H."/>
            <person name="Kang J."/>
            <person name="Cha I."/>
            <person name="Kim H."/>
            <person name="Joh K."/>
        </authorList>
    </citation>
    <scope>NUCLEOTIDE SEQUENCE [LARGE SCALE GENOMIC DNA]</scope>
    <source>
        <strain evidence="1 2">HMF7616</strain>
    </source>
</reference>
<dbReference type="InterPro" id="IPR000801">
    <property type="entry name" value="Esterase-like"/>
</dbReference>
<sequence length="270" mass="31111">MFLDYTKTDVRIRVEKWAISSVYLNREVTGEMYLPAFSNTTDRLHLLLLNDGQDLTTMQFDQILSRVYQKKNIQPVLTIGISAGNRLQEYGISGQPDFKGRGSAAYNYRQFIVQELLPFIHAQTKRSDFTSYTVAGFSLGALSALDIAWHEAAIFTRIGAFSGSFWWRSKDYTEIQPDKYRIAHKIIKKANTKPNLKFWFQAGTQDEKSDRNNNGIIDSIDDTTSLIAELYRKGYEKNKEVKYVELLGGRHDLATWSKIMPDFLCWAFQN</sequence>
<keyword evidence="2" id="KW-1185">Reference proteome</keyword>
<dbReference type="Gene3D" id="3.40.50.1820">
    <property type="entry name" value="alpha/beta hydrolase"/>
    <property type="match status" value="1"/>
</dbReference>
<dbReference type="InterPro" id="IPR029058">
    <property type="entry name" value="AB_hydrolase_fold"/>
</dbReference>
<proteinExistence type="predicted"/>
<dbReference type="AlphaFoldDB" id="A0A369QJH6"/>
<gene>
    <name evidence="1" type="ORF">AHMF7616_01979</name>
</gene>
<evidence type="ECO:0000313" key="2">
    <source>
        <dbReference type="Proteomes" id="UP000253919"/>
    </source>
</evidence>
<organism evidence="1 2">
    <name type="scientific">Adhaeribacter pallidiroseus</name>
    <dbReference type="NCBI Taxonomy" id="2072847"/>
    <lineage>
        <taxon>Bacteria</taxon>
        <taxon>Pseudomonadati</taxon>
        <taxon>Bacteroidota</taxon>
        <taxon>Cytophagia</taxon>
        <taxon>Cytophagales</taxon>
        <taxon>Hymenobacteraceae</taxon>
        <taxon>Adhaeribacter</taxon>
    </lineage>
</organism>
<dbReference type="RefSeq" id="WP_115372691.1">
    <property type="nucleotide sequence ID" value="NZ_QASA01000001.1"/>
</dbReference>
<evidence type="ECO:0008006" key="3">
    <source>
        <dbReference type="Google" id="ProtNLM"/>
    </source>
</evidence>
<name>A0A369QJH6_9BACT</name>
<dbReference type="Proteomes" id="UP000253919">
    <property type="component" value="Unassembled WGS sequence"/>
</dbReference>
<dbReference type="EMBL" id="QASA01000001">
    <property type="protein sequence ID" value="RDC63376.1"/>
    <property type="molecule type" value="Genomic_DNA"/>
</dbReference>
<dbReference type="Pfam" id="PF00756">
    <property type="entry name" value="Esterase"/>
    <property type="match status" value="1"/>
</dbReference>
<dbReference type="OrthoDB" id="9784036at2"/>